<gene>
    <name evidence="1" type="ORF">UFOVP80_56</name>
</gene>
<dbReference type="EMBL" id="LR796205">
    <property type="protein sequence ID" value="CAB4126774.1"/>
    <property type="molecule type" value="Genomic_DNA"/>
</dbReference>
<name>A0A6J5KWG1_9CAUD</name>
<sequence>MLMEYFEAWKKNHFNMVASLSEREQFEAFFEDYDKSDLYYTLTEELGWQIYQLQVCMEGLLADQDLPNTGTE</sequence>
<reference evidence="1" key="1">
    <citation type="submission" date="2020-04" db="EMBL/GenBank/DDBJ databases">
        <authorList>
            <person name="Chiriac C."/>
            <person name="Salcher M."/>
            <person name="Ghai R."/>
            <person name="Kavagutti S V."/>
        </authorList>
    </citation>
    <scope>NUCLEOTIDE SEQUENCE</scope>
</reference>
<accession>A0A6J5KWG1</accession>
<protein>
    <submittedName>
        <fullName evidence="1">Uncharacterized protein</fullName>
    </submittedName>
</protein>
<evidence type="ECO:0000313" key="1">
    <source>
        <dbReference type="EMBL" id="CAB4126774.1"/>
    </source>
</evidence>
<organism evidence="1">
    <name type="scientific">uncultured Caudovirales phage</name>
    <dbReference type="NCBI Taxonomy" id="2100421"/>
    <lineage>
        <taxon>Viruses</taxon>
        <taxon>Duplodnaviria</taxon>
        <taxon>Heunggongvirae</taxon>
        <taxon>Uroviricota</taxon>
        <taxon>Caudoviricetes</taxon>
        <taxon>Peduoviridae</taxon>
        <taxon>Maltschvirus</taxon>
        <taxon>Maltschvirus maltsch</taxon>
    </lineage>
</organism>
<proteinExistence type="predicted"/>